<evidence type="ECO:0000256" key="2">
    <source>
        <dbReference type="ARBA" id="ARBA00005983"/>
    </source>
</evidence>
<reference evidence="4" key="2">
    <citation type="journal article" date="2021" name="PeerJ">
        <title>Extensive microbial diversity within the chicken gut microbiome revealed by metagenomics and culture.</title>
        <authorList>
            <person name="Gilroy R."/>
            <person name="Ravi A."/>
            <person name="Getino M."/>
            <person name="Pursley I."/>
            <person name="Horton D.L."/>
            <person name="Alikhan N.F."/>
            <person name="Baker D."/>
            <person name="Gharbi K."/>
            <person name="Hall N."/>
            <person name="Watson M."/>
            <person name="Adriaenssens E.M."/>
            <person name="Foster-Nyarko E."/>
            <person name="Jarju S."/>
            <person name="Secka A."/>
            <person name="Antonio M."/>
            <person name="Oren A."/>
            <person name="Chaudhuri R.R."/>
            <person name="La Ragione R."/>
            <person name="Hildebrand F."/>
            <person name="Pallen M.J."/>
        </authorList>
    </citation>
    <scope>NUCLEOTIDE SEQUENCE</scope>
    <source>
        <strain evidence="4">ChiBcec16-1751</strain>
    </source>
</reference>
<dbReference type="Gene3D" id="2.60.200.40">
    <property type="match status" value="1"/>
</dbReference>
<proteinExistence type="inferred from homology"/>
<dbReference type="SMART" id="SM00046">
    <property type="entry name" value="DAGKc"/>
    <property type="match status" value="1"/>
</dbReference>
<evidence type="ECO:0000313" key="4">
    <source>
        <dbReference type="EMBL" id="HIS64623.1"/>
    </source>
</evidence>
<keyword evidence="4" id="KW-0418">Kinase</keyword>
<comment type="caution">
    <text evidence="4">The sequence shown here is derived from an EMBL/GenBank/DDBJ whole genome shotgun (WGS) entry which is preliminary data.</text>
</comment>
<dbReference type="InterPro" id="IPR001206">
    <property type="entry name" value="Diacylglycerol_kinase_cat_dom"/>
</dbReference>
<feature type="domain" description="DAGKc" evidence="3">
    <location>
        <begin position="1"/>
        <end position="131"/>
    </location>
</feature>
<evidence type="ECO:0000256" key="1">
    <source>
        <dbReference type="ARBA" id="ARBA00001946"/>
    </source>
</evidence>
<name>A0A9D1F960_9FIRM</name>
<reference evidence="4" key="1">
    <citation type="submission" date="2020-10" db="EMBL/GenBank/DDBJ databases">
        <authorList>
            <person name="Gilroy R."/>
        </authorList>
    </citation>
    <scope>NUCLEOTIDE SEQUENCE</scope>
    <source>
        <strain evidence="4">ChiBcec16-1751</strain>
    </source>
</reference>
<dbReference type="GO" id="GO:0005886">
    <property type="term" value="C:plasma membrane"/>
    <property type="evidence" value="ECO:0007669"/>
    <property type="project" value="TreeGrafter"/>
</dbReference>
<dbReference type="GO" id="GO:0004143">
    <property type="term" value="F:ATP-dependent diacylglycerol kinase activity"/>
    <property type="evidence" value="ECO:0007669"/>
    <property type="project" value="TreeGrafter"/>
</dbReference>
<dbReference type="InterPro" id="IPR017438">
    <property type="entry name" value="ATP-NAD_kinase_N"/>
</dbReference>
<evidence type="ECO:0000313" key="5">
    <source>
        <dbReference type="Proteomes" id="UP000886741"/>
    </source>
</evidence>
<dbReference type="InterPro" id="IPR016064">
    <property type="entry name" value="NAD/diacylglycerol_kinase_sf"/>
</dbReference>
<dbReference type="GO" id="GO:0008654">
    <property type="term" value="P:phospholipid biosynthetic process"/>
    <property type="evidence" value="ECO:0007669"/>
    <property type="project" value="InterPro"/>
</dbReference>
<dbReference type="Pfam" id="PF00781">
    <property type="entry name" value="DAGK_cat"/>
    <property type="match status" value="1"/>
</dbReference>
<organism evidence="4 5">
    <name type="scientific">Candidatus Avoscillospira avistercoris</name>
    <dbReference type="NCBI Taxonomy" id="2840707"/>
    <lineage>
        <taxon>Bacteria</taxon>
        <taxon>Bacillati</taxon>
        <taxon>Bacillota</taxon>
        <taxon>Clostridia</taxon>
        <taxon>Eubacteriales</taxon>
        <taxon>Oscillospiraceae</taxon>
        <taxon>Oscillospiraceae incertae sedis</taxon>
        <taxon>Candidatus Avoscillospira</taxon>
    </lineage>
</organism>
<dbReference type="PROSITE" id="PS50146">
    <property type="entry name" value="DAGK"/>
    <property type="match status" value="1"/>
</dbReference>
<dbReference type="NCBIfam" id="TIGR00147">
    <property type="entry name" value="YegS/Rv2252/BmrU family lipid kinase"/>
    <property type="match status" value="1"/>
</dbReference>
<dbReference type="GO" id="GO:0005524">
    <property type="term" value="F:ATP binding"/>
    <property type="evidence" value="ECO:0007669"/>
    <property type="project" value="InterPro"/>
</dbReference>
<dbReference type="PANTHER" id="PTHR12358:SF107">
    <property type="entry name" value="LIPID KINASE BMRU-RELATED"/>
    <property type="match status" value="1"/>
</dbReference>
<dbReference type="Proteomes" id="UP000886741">
    <property type="component" value="Unassembled WGS sequence"/>
</dbReference>
<keyword evidence="4" id="KW-0808">Transferase</keyword>
<evidence type="ECO:0000259" key="3">
    <source>
        <dbReference type="PROSITE" id="PS50146"/>
    </source>
</evidence>
<gene>
    <name evidence="4" type="ORF">IAA83_04535</name>
</gene>
<dbReference type="PANTHER" id="PTHR12358">
    <property type="entry name" value="SPHINGOSINE KINASE"/>
    <property type="match status" value="1"/>
</dbReference>
<protein>
    <submittedName>
        <fullName evidence="4">YegS/Rv2252/BmrU family lipid kinase</fullName>
    </submittedName>
</protein>
<dbReference type="Gene3D" id="3.40.50.10330">
    <property type="entry name" value="Probable inorganic polyphosphate/atp-NAD kinase, domain 1"/>
    <property type="match status" value="1"/>
</dbReference>
<comment type="similarity">
    <text evidence="2">Belongs to the diacylglycerol/lipid kinase family.</text>
</comment>
<dbReference type="InterPro" id="IPR050187">
    <property type="entry name" value="Lipid_Phosphate_FormReg"/>
</dbReference>
<dbReference type="EMBL" id="DVJJ01000072">
    <property type="protein sequence ID" value="HIS64623.1"/>
    <property type="molecule type" value="Genomic_DNA"/>
</dbReference>
<dbReference type="InterPro" id="IPR005218">
    <property type="entry name" value="Diacylglycerol/lipid_kinase"/>
</dbReference>
<sequence length="301" mass="32827">MQKQMLFFVNPNAGHAEIRTQLMDVVTIFTRGGYDVTVHPTSRSGEIPQVIAAEGHRYDMIVSAGGDGTLNESVTGLMQLSQPPVLGYLPGGTVNDVASTLQLPKNCLEAAKIVVSGRPVSIDVGSINDRWFAYVAAFGAFTDVSYRTAQNDKRILGRMAYLLRGVQAITEIRPIPVTVEVNGQTIQDEVILGLVGSTTSVGGFKARRELEISLTDGLSEIILVRRIKNLVDLNAVAAAILRQDFTGEYFHSFKASEAVISFEDPVAWTLDGEFGGNIRRAEIHNHRQALQIMVPNESFIP</sequence>
<comment type="cofactor">
    <cofactor evidence="1">
        <name>Mg(2+)</name>
        <dbReference type="ChEBI" id="CHEBI:18420"/>
    </cofactor>
</comment>
<accession>A0A9D1F960</accession>
<dbReference type="SUPFAM" id="SSF111331">
    <property type="entry name" value="NAD kinase/diacylglycerol kinase-like"/>
    <property type="match status" value="1"/>
</dbReference>
<dbReference type="AlphaFoldDB" id="A0A9D1F960"/>